<feature type="non-terminal residue" evidence="1">
    <location>
        <position position="1"/>
    </location>
</feature>
<name>X0YR35_9ZZZZ</name>
<protein>
    <submittedName>
        <fullName evidence="1">Uncharacterized protein</fullName>
    </submittedName>
</protein>
<comment type="caution">
    <text evidence="1">The sequence shown here is derived from an EMBL/GenBank/DDBJ whole genome shotgun (WGS) entry which is preliminary data.</text>
</comment>
<gene>
    <name evidence="1" type="ORF">S01H1_72927</name>
</gene>
<organism evidence="1">
    <name type="scientific">marine sediment metagenome</name>
    <dbReference type="NCBI Taxonomy" id="412755"/>
    <lineage>
        <taxon>unclassified sequences</taxon>
        <taxon>metagenomes</taxon>
        <taxon>ecological metagenomes</taxon>
    </lineage>
</organism>
<reference evidence="1" key="1">
    <citation type="journal article" date="2014" name="Front. Microbiol.">
        <title>High frequency of phylogenetically diverse reductive dehalogenase-homologous genes in deep subseafloor sedimentary metagenomes.</title>
        <authorList>
            <person name="Kawai M."/>
            <person name="Futagami T."/>
            <person name="Toyoda A."/>
            <person name="Takaki Y."/>
            <person name="Nishi S."/>
            <person name="Hori S."/>
            <person name="Arai W."/>
            <person name="Tsubouchi T."/>
            <person name="Morono Y."/>
            <person name="Uchiyama I."/>
            <person name="Ito T."/>
            <person name="Fujiyama A."/>
            <person name="Inagaki F."/>
            <person name="Takami H."/>
        </authorList>
    </citation>
    <scope>NUCLEOTIDE SEQUENCE</scope>
    <source>
        <strain evidence="1">Expedition CK06-06</strain>
    </source>
</reference>
<dbReference type="EMBL" id="BARS01048688">
    <property type="protein sequence ID" value="GAG39171.1"/>
    <property type="molecule type" value="Genomic_DNA"/>
</dbReference>
<sequence length="43" mass="4865">AVDVGCDVEARVVIPNPFRVILREPPATEGFRRERRDVNEGET</sequence>
<accession>X0YR35</accession>
<proteinExistence type="predicted"/>
<evidence type="ECO:0000313" key="1">
    <source>
        <dbReference type="EMBL" id="GAG39171.1"/>
    </source>
</evidence>
<dbReference type="AlphaFoldDB" id="X0YR35"/>